<dbReference type="SMART" id="SM00262">
    <property type="entry name" value="GEL"/>
    <property type="match status" value="2"/>
</dbReference>
<feature type="compositionally biased region" description="Polar residues" evidence="1">
    <location>
        <begin position="389"/>
        <end position="398"/>
    </location>
</feature>
<dbReference type="PANTHER" id="PTHR11977">
    <property type="entry name" value="VILLIN"/>
    <property type="match status" value="1"/>
</dbReference>
<dbReference type="GO" id="GO:0051014">
    <property type="term" value="P:actin filament severing"/>
    <property type="evidence" value="ECO:0007669"/>
    <property type="project" value="TreeGrafter"/>
</dbReference>
<dbReference type="Gene3D" id="3.40.20.10">
    <property type="entry name" value="Severin"/>
    <property type="match status" value="3"/>
</dbReference>
<sequence>MSDEVSDFLRSVELLKGRREEEDEARSRDLEQKILQEKKERQVRRAERARSISPQKSSPVNSPSPASQRNVAAPLPALDGMNLSSSGMESSGSPRSMPVLPPPSDTLDGATDYFGNSTTKENDSPFDSGIKRSSLNMASHSNAPPLSRSPLSWQRRPTSQASDRPKSRPLSVMAAENAASRSSPTPTEPVSTEQQPELTREQVARSLAGKDPSFFRQTPDRGQTSAAYRRSQVEDQDTSDMTSMRAQLPGMSRDDSREPSKDISDSRPQSPMVQGRLGSPLPLTRAQRLEPPTDDVSADSEPPSADRQVLASPGGRTSPTRPVSPTKGLGGFVQSAMMKRSDSVKRWSVTSPGGLQRADSAVSSRNNSEASQRPRPHSRHGSVLKDEITTPSRPTSSYEQEEERHTATTPTTTAATTSTTVTTTAEEKTSAQVEEDEAEHVTPPASPSKTMDPRRWSPNKSSSWLDAALNKPESPKPKPTPPAANQPAWMVELNKAKSHKTTPLSASSNIDLARSPSLPSVPKKPEVKVGGLMRSTPMGATVKPAGLGIFPTAPIADKPLGSGLRSDLVKPPSRRGSEDPASERQQAPDQFAAASKTKPETPPKKDFRANLKPRAPPPETSTSEEAPPDLKNVLGTLRRAKTEKYVAPDELKGNILRGKAALNATGGPKRSERKDEFKEAILKKKEDFKKAQQEGRNVTRTSSSVSEKSIPEGLAKKMEITRSGFASGTDSTASGSPMGSPSFASESNRSSYLSITPRRGSTDVTIQPASRFASKAEKEPVSNLGGSLSLHKETSAPARLQSKVGGGGLADRFNPALAGLLAKGPLAASSSSNNLGASAASGSGATKEEPSAGPGPQLTHMTKNRARGPRRKAPTSVVKSTDEPEESNSGSKANLVDEKPATPTKAEKPVPAPKPDVISLVDSRRSIQGKTYPVGSAISLVDSTKRESEPEPKASGQPAGASSGDSYSVRTRPRSPTKVHEQVAALAAMSQQSPRLAERTDETSFPPVSRVDSPSIKTRPRSPTKVHEQVAALAAKNQQLPSPTDSGVESGAPSVGRVDSYSIRTRPRSPTKVQEQAALLAALSLRSSKSEDNSTEASARTDSPTVKTRPRSPTKVHEQAAALAALSLQSPKLADNNSDAPARTDSHTIKTRPRSPTKVHEQAAALAALSLSSKTADPNVETASSQPSSPRKLNLNRMSKFLDDQGQPSPKPEPEPEKPLPPPPPKERSLPSFASASQTKQPASDKVDSESVVSVKSGSVLFGGASGSLTQSSSKPKQILSDPFEVEQRPRLPPKGARPLPAPPPRPATESSPRSPSKYGVEVTSMLNDFFGPHRPTRDYTADAAEILMRRPSSGAKIQTHRAQLFQMSGDGKKAPVPSHYERVLFEREMYLCPHSFTNSAGKKVSEVYFWAGDDVPISTVEDAHVFAQREARAFGGKLVKLVQGKETSEFMQALGGIVIIRRGSSNKYDSLASNMLCGRRYLGQVVFDEVEFSPSSLCSGFPYLITQQGKCYLWKGKGSDVDELGCARLVGMDLSLMSELLEIEEASEPASFWEIFDGGSRSLSADHWRLKPNYDKYCGRLFCCTADRQQITEIAPFKQTDLLPTNIYVLDAFFEMYIIVGSRSQDKYAAFHNALDFAQEYSILAAGMEDRPFVPVSTVVLEGMPRDLKSVFRKWQDGNSPTVMNPNNPTTPNLKRGRSLRIVPLNQALAAVGDR</sequence>
<feature type="domain" description="DUF4045" evidence="2">
    <location>
        <begin position="2"/>
        <end position="688"/>
    </location>
</feature>
<feature type="compositionally biased region" description="Polar residues" evidence="1">
    <location>
        <begin position="179"/>
        <end position="197"/>
    </location>
</feature>
<feature type="compositionally biased region" description="Polar residues" evidence="1">
    <location>
        <begin position="694"/>
        <end position="707"/>
    </location>
</feature>
<name>A0AAE0IX07_9PEZI</name>
<feature type="region of interest" description="Disordered" evidence="1">
    <location>
        <begin position="826"/>
        <end position="1254"/>
    </location>
</feature>
<dbReference type="InterPro" id="IPR057226">
    <property type="entry name" value="DUF7904"/>
</dbReference>
<dbReference type="PANTHER" id="PTHR11977:SF133">
    <property type="entry name" value="DUF4045 DOMAIN-CONTAINING PROTEIN"/>
    <property type="match status" value="1"/>
</dbReference>
<feature type="region of interest" description="Disordered" evidence="1">
    <location>
        <begin position="1"/>
        <end position="640"/>
    </location>
</feature>
<feature type="compositionally biased region" description="Polar residues" evidence="1">
    <location>
        <begin position="131"/>
        <end position="162"/>
    </location>
</feature>
<dbReference type="GO" id="GO:0005737">
    <property type="term" value="C:cytoplasm"/>
    <property type="evidence" value="ECO:0007669"/>
    <property type="project" value="TreeGrafter"/>
</dbReference>
<feature type="compositionally biased region" description="Basic and acidic residues" evidence="1">
    <location>
        <begin position="943"/>
        <end position="952"/>
    </location>
</feature>
<dbReference type="EMBL" id="JAUEPO010000002">
    <property type="protein sequence ID" value="KAK3332502.1"/>
    <property type="molecule type" value="Genomic_DNA"/>
</dbReference>
<feature type="compositionally biased region" description="Polar residues" evidence="1">
    <location>
        <begin position="361"/>
        <end position="371"/>
    </location>
</feature>
<feature type="compositionally biased region" description="Low complexity" evidence="1">
    <location>
        <begin position="84"/>
        <end position="98"/>
    </location>
</feature>
<gene>
    <name evidence="4" type="ORF">B0T19DRAFT_415825</name>
</gene>
<proteinExistence type="predicted"/>
<comment type="caution">
    <text evidence="4">The sequence shown here is derived from an EMBL/GenBank/DDBJ whole genome shotgun (WGS) entry which is preliminary data.</text>
</comment>
<feature type="domain" description="DUF7904" evidence="3">
    <location>
        <begin position="1364"/>
        <end position="1463"/>
    </location>
</feature>
<keyword evidence="5" id="KW-1185">Reference proteome</keyword>
<dbReference type="GO" id="GO:0008154">
    <property type="term" value="P:actin polymerization or depolymerization"/>
    <property type="evidence" value="ECO:0007669"/>
    <property type="project" value="TreeGrafter"/>
</dbReference>
<feature type="compositionally biased region" description="Low complexity" evidence="1">
    <location>
        <begin position="407"/>
        <end position="424"/>
    </location>
</feature>
<feature type="compositionally biased region" description="Low complexity" evidence="1">
    <location>
        <begin position="1077"/>
        <end position="1087"/>
    </location>
</feature>
<feature type="compositionally biased region" description="Low complexity" evidence="1">
    <location>
        <begin position="1119"/>
        <end position="1130"/>
    </location>
</feature>
<feature type="compositionally biased region" description="Polar residues" evidence="1">
    <location>
        <begin position="52"/>
        <end position="70"/>
    </location>
</feature>
<dbReference type="InterPro" id="IPR007122">
    <property type="entry name" value="Villin/Gelsolin"/>
</dbReference>
<feature type="region of interest" description="Disordered" evidence="1">
    <location>
        <begin position="686"/>
        <end position="813"/>
    </location>
</feature>
<evidence type="ECO:0000313" key="5">
    <source>
        <dbReference type="Proteomes" id="UP001286456"/>
    </source>
</evidence>
<feature type="compositionally biased region" description="Low complexity" evidence="1">
    <location>
        <begin position="1163"/>
        <end position="1173"/>
    </location>
</feature>
<feature type="compositionally biased region" description="Low complexity" evidence="1">
    <location>
        <begin position="1308"/>
        <end position="1317"/>
    </location>
</feature>
<protein>
    <recommendedName>
        <fullName evidence="6">Gelsolin</fullName>
    </recommendedName>
</protein>
<feature type="compositionally biased region" description="Low complexity" evidence="1">
    <location>
        <begin position="826"/>
        <end position="845"/>
    </location>
</feature>
<feature type="region of interest" description="Disordered" evidence="1">
    <location>
        <begin position="1284"/>
        <end position="1319"/>
    </location>
</feature>
<feature type="compositionally biased region" description="Polar residues" evidence="1">
    <location>
        <begin position="1036"/>
        <end position="1047"/>
    </location>
</feature>
<feature type="compositionally biased region" description="Polar residues" evidence="1">
    <location>
        <begin position="1095"/>
        <end position="1106"/>
    </location>
</feature>
<evidence type="ECO:0000256" key="1">
    <source>
        <dbReference type="SAM" id="MobiDB-lite"/>
    </source>
</evidence>
<dbReference type="InterPro" id="IPR025118">
    <property type="entry name" value="DUF4045"/>
</dbReference>
<feature type="compositionally biased region" description="Basic and acidic residues" evidence="1">
    <location>
        <begin position="895"/>
        <end position="908"/>
    </location>
</feature>
<feature type="compositionally biased region" description="Basic residues" evidence="1">
    <location>
        <begin position="862"/>
        <end position="873"/>
    </location>
</feature>
<dbReference type="GO" id="GO:0051016">
    <property type="term" value="P:barbed-end actin filament capping"/>
    <property type="evidence" value="ECO:0007669"/>
    <property type="project" value="TreeGrafter"/>
</dbReference>
<evidence type="ECO:0000259" key="2">
    <source>
        <dbReference type="Pfam" id="PF13254"/>
    </source>
</evidence>
<dbReference type="Pfam" id="PF25480">
    <property type="entry name" value="DUF7904"/>
    <property type="match status" value="1"/>
</dbReference>
<feature type="compositionally biased region" description="Basic and acidic residues" evidence="1">
    <location>
        <begin position="13"/>
        <end position="50"/>
    </location>
</feature>
<evidence type="ECO:0000313" key="4">
    <source>
        <dbReference type="EMBL" id="KAK3332502.1"/>
    </source>
</evidence>
<feature type="compositionally biased region" description="Polar residues" evidence="1">
    <location>
        <begin position="501"/>
        <end position="510"/>
    </location>
</feature>
<dbReference type="GO" id="GO:0015629">
    <property type="term" value="C:actin cytoskeleton"/>
    <property type="evidence" value="ECO:0007669"/>
    <property type="project" value="TreeGrafter"/>
</dbReference>
<feature type="compositionally biased region" description="Basic and acidic residues" evidence="1">
    <location>
        <begin position="597"/>
        <end position="609"/>
    </location>
</feature>
<feature type="compositionally biased region" description="Polar residues" evidence="1">
    <location>
        <begin position="1181"/>
        <end position="1191"/>
    </location>
</feature>
<organism evidence="4 5">
    <name type="scientific">Cercophora scortea</name>
    <dbReference type="NCBI Taxonomy" id="314031"/>
    <lineage>
        <taxon>Eukaryota</taxon>
        <taxon>Fungi</taxon>
        <taxon>Dikarya</taxon>
        <taxon>Ascomycota</taxon>
        <taxon>Pezizomycotina</taxon>
        <taxon>Sordariomycetes</taxon>
        <taxon>Sordariomycetidae</taxon>
        <taxon>Sordariales</taxon>
        <taxon>Lasiosphaeriaceae</taxon>
        <taxon>Cercophora</taxon>
    </lineage>
</organism>
<evidence type="ECO:0008006" key="6">
    <source>
        <dbReference type="Google" id="ProtNLM"/>
    </source>
</evidence>
<evidence type="ECO:0000259" key="3">
    <source>
        <dbReference type="Pfam" id="PF25480"/>
    </source>
</evidence>
<reference evidence="4" key="2">
    <citation type="submission" date="2023-06" db="EMBL/GenBank/DDBJ databases">
        <authorList>
            <consortium name="Lawrence Berkeley National Laboratory"/>
            <person name="Haridas S."/>
            <person name="Hensen N."/>
            <person name="Bonometti L."/>
            <person name="Westerberg I."/>
            <person name="Brannstrom I.O."/>
            <person name="Guillou S."/>
            <person name="Cros-Aarteil S."/>
            <person name="Calhoun S."/>
            <person name="Kuo A."/>
            <person name="Mondo S."/>
            <person name="Pangilinan J."/>
            <person name="Riley R."/>
            <person name="Labutti K."/>
            <person name="Andreopoulos B."/>
            <person name="Lipzen A."/>
            <person name="Chen C."/>
            <person name="Yanf M."/>
            <person name="Daum C."/>
            <person name="Ng V."/>
            <person name="Clum A."/>
            <person name="Steindorff A."/>
            <person name="Ohm R."/>
            <person name="Martin F."/>
            <person name="Silar P."/>
            <person name="Natvig D."/>
            <person name="Lalanne C."/>
            <person name="Gautier V."/>
            <person name="Ament-Velasquez S.L."/>
            <person name="Kruys A."/>
            <person name="Hutchinson M.I."/>
            <person name="Powell A.J."/>
            <person name="Barry K."/>
            <person name="Miller A.N."/>
            <person name="Grigoriev I.V."/>
            <person name="Debuchy R."/>
            <person name="Gladieux P."/>
            <person name="Thoren M.H."/>
            <person name="Johannesson H."/>
        </authorList>
    </citation>
    <scope>NUCLEOTIDE SEQUENCE</scope>
    <source>
        <strain evidence="4">SMH4131-1</strain>
    </source>
</reference>
<feature type="compositionally biased region" description="Polar residues" evidence="1">
    <location>
        <begin position="724"/>
        <end position="754"/>
    </location>
</feature>
<dbReference type="Proteomes" id="UP001286456">
    <property type="component" value="Unassembled WGS sequence"/>
</dbReference>
<feature type="compositionally biased region" description="Basic and acidic residues" evidence="1">
    <location>
        <begin position="252"/>
        <end position="265"/>
    </location>
</feature>
<dbReference type="InterPro" id="IPR029006">
    <property type="entry name" value="ADF-H/Gelsolin-like_dom_sf"/>
</dbReference>
<accession>A0AAE0IX07</accession>
<dbReference type="GO" id="GO:0051015">
    <property type="term" value="F:actin filament binding"/>
    <property type="evidence" value="ECO:0007669"/>
    <property type="project" value="InterPro"/>
</dbReference>
<dbReference type="GO" id="GO:0005546">
    <property type="term" value="F:phosphatidylinositol-4,5-bisphosphate binding"/>
    <property type="evidence" value="ECO:0007669"/>
    <property type="project" value="TreeGrafter"/>
</dbReference>
<reference evidence="4" key="1">
    <citation type="journal article" date="2023" name="Mol. Phylogenet. Evol.">
        <title>Genome-scale phylogeny and comparative genomics of the fungal order Sordariales.</title>
        <authorList>
            <person name="Hensen N."/>
            <person name="Bonometti L."/>
            <person name="Westerberg I."/>
            <person name="Brannstrom I.O."/>
            <person name="Guillou S."/>
            <person name="Cros-Aarteil S."/>
            <person name="Calhoun S."/>
            <person name="Haridas S."/>
            <person name="Kuo A."/>
            <person name="Mondo S."/>
            <person name="Pangilinan J."/>
            <person name="Riley R."/>
            <person name="LaButti K."/>
            <person name="Andreopoulos B."/>
            <person name="Lipzen A."/>
            <person name="Chen C."/>
            <person name="Yan M."/>
            <person name="Daum C."/>
            <person name="Ng V."/>
            <person name="Clum A."/>
            <person name="Steindorff A."/>
            <person name="Ohm R.A."/>
            <person name="Martin F."/>
            <person name="Silar P."/>
            <person name="Natvig D.O."/>
            <person name="Lalanne C."/>
            <person name="Gautier V."/>
            <person name="Ament-Velasquez S.L."/>
            <person name="Kruys A."/>
            <person name="Hutchinson M.I."/>
            <person name="Powell A.J."/>
            <person name="Barry K."/>
            <person name="Miller A.N."/>
            <person name="Grigoriev I.V."/>
            <person name="Debuchy R."/>
            <person name="Gladieux P."/>
            <person name="Hiltunen Thoren M."/>
            <person name="Johannesson H."/>
        </authorList>
    </citation>
    <scope>NUCLEOTIDE SEQUENCE</scope>
    <source>
        <strain evidence="4">SMH4131-1</strain>
    </source>
</reference>
<dbReference type="SUPFAM" id="SSF55753">
    <property type="entry name" value="Actin depolymerizing proteins"/>
    <property type="match status" value="3"/>
</dbReference>
<dbReference type="Pfam" id="PF13254">
    <property type="entry name" value="DUF4045"/>
    <property type="match status" value="1"/>
</dbReference>